<dbReference type="EMBL" id="CP000251">
    <property type="protein sequence ID" value="ABC81236.1"/>
    <property type="molecule type" value="Genomic_DNA"/>
</dbReference>
<dbReference type="Proteomes" id="UP000001935">
    <property type="component" value="Chromosome"/>
</dbReference>
<dbReference type="AlphaFoldDB" id="Q2IHV6"/>
<dbReference type="HOGENOM" id="CLU_2696432_0_0_7"/>
<gene>
    <name evidence="2" type="ordered locus">Adeh_1463</name>
</gene>
<keyword evidence="2" id="KW-0238">DNA-binding</keyword>
<dbReference type="NCBIfam" id="TIGR01764">
    <property type="entry name" value="excise"/>
    <property type="match status" value="1"/>
</dbReference>
<evidence type="ECO:0000259" key="1">
    <source>
        <dbReference type="Pfam" id="PF12728"/>
    </source>
</evidence>
<accession>Q2IHV6</accession>
<evidence type="ECO:0000313" key="2">
    <source>
        <dbReference type="EMBL" id="ABC81236.1"/>
    </source>
</evidence>
<dbReference type="InterPro" id="IPR010093">
    <property type="entry name" value="SinI_DNA-bd"/>
</dbReference>
<feature type="domain" description="Helix-turn-helix" evidence="1">
    <location>
        <begin position="24"/>
        <end position="72"/>
    </location>
</feature>
<sequence length="73" mass="8345">MSAAEKLLPVALSMANEPMRTPEWMTAAEAASYLRLPSVKALYTRVARGQVKALRLGRRMRFRRRDLDALMRP</sequence>
<dbReference type="GO" id="GO:0003677">
    <property type="term" value="F:DNA binding"/>
    <property type="evidence" value="ECO:0007669"/>
    <property type="project" value="UniProtKB-KW"/>
</dbReference>
<dbReference type="KEGG" id="ade:Adeh_1463"/>
<proteinExistence type="predicted"/>
<evidence type="ECO:0000313" key="3">
    <source>
        <dbReference type="Proteomes" id="UP000001935"/>
    </source>
</evidence>
<dbReference type="InterPro" id="IPR041657">
    <property type="entry name" value="HTH_17"/>
</dbReference>
<organism evidence="2 3">
    <name type="scientific">Anaeromyxobacter dehalogenans (strain 2CP-C)</name>
    <dbReference type="NCBI Taxonomy" id="290397"/>
    <lineage>
        <taxon>Bacteria</taxon>
        <taxon>Pseudomonadati</taxon>
        <taxon>Myxococcota</taxon>
        <taxon>Myxococcia</taxon>
        <taxon>Myxococcales</taxon>
        <taxon>Cystobacterineae</taxon>
        <taxon>Anaeromyxobacteraceae</taxon>
        <taxon>Anaeromyxobacter</taxon>
    </lineage>
</organism>
<dbReference type="STRING" id="290397.Adeh_1463"/>
<protein>
    <submittedName>
        <fullName evidence="2">DNA-binding excisionase/Xis</fullName>
    </submittedName>
</protein>
<reference evidence="2" key="1">
    <citation type="submission" date="2006-01" db="EMBL/GenBank/DDBJ databases">
        <title>Complete sequence of Anaeromyxobacter dehalogenans 2CP-C.</title>
        <authorList>
            <consortium name="US DOE Joint Genome Institute"/>
            <person name="Copeland A."/>
            <person name="Lucas S."/>
            <person name="Lapidus A."/>
            <person name="Barry K."/>
            <person name="Detter J.C."/>
            <person name="Glavina T."/>
            <person name="Hammon N."/>
            <person name="Israni S."/>
            <person name="Pitluck S."/>
            <person name="Brettin T."/>
            <person name="Bruce D."/>
            <person name="Han C."/>
            <person name="Tapia R."/>
            <person name="Gilna P."/>
            <person name="Kiss H."/>
            <person name="Schmutz J."/>
            <person name="Larimer F."/>
            <person name="Land M."/>
            <person name="Kyrpides N."/>
            <person name="Anderson I."/>
            <person name="Sanford R.A."/>
            <person name="Ritalahti K.M."/>
            <person name="Thomas H.S."/>
            <person name="Kirby J.R."/>
            <person name="Zhulin I.B."/>
            <person name="Loeffler F.E."/>
            <person name="Richardson P."/>
        </authorList>
    </citation>
    <scope>NUCLEOTIDE SEQUENCE</scope>
    <source>
        <strain evidence="2">2CP-C</strain>
    </source>
</reference>
<name>Q2IHV6_ANADE</name>
<dbReference type="Pfam" id="PF12728">
    <property type="entry name" value="HTH_17"/>
    <property type="match status" value="1"/>
</dbReference>
<dbReference type="RefSeq" id="WP_011420519.1">
    <property type="nucleotide sequence ID" value="NC_007760.1"/>
</dbReference>